<comment type="caution">
    <text evidence="1">The sequence shown here is derived from an EMBL/GenBank/DDBJ whole genome shotgun (WGS) entry which is preliminary data.</text>
</comment>
<evidence type="ECO:0000313" key="1">
    <source>
        <dbReference type="EMBL" id="KAF2464309.1"/>
    </source>
</evidence>
<keyword evidence="2" id="KW-1185">Reference proteome</keyword>
<dbReference type="Proteomes" id="UP000799755">
    <property type="component" value="Unassembled WGS sequence"/>
</dbReference>
<proteinExistence type="predicted"/>
<protein>
    <submittedName>
        <fullName evidence="1">Uncharacterized protein</fullName>
    </submittedName>
</protein>
<reference evidence="1" key="1">
    <citation type="journal article" date="2020" name="Stud. Mycol.">
        <title>101 Dothideomycetes genomes: a test case for predicting lifestyles and emergence of pathogens.</title>
        <authorList>
            <person name="Haridas S."/>
            <person name="Albert R."/>
            <person name="Binder M."/>
            <person name="Bloem J."/>
            <person name="Labutti K."/>
            <person name="Salamov A."/>
            <person name="Andreopoulos B."/>
            <person name="Baker S."/>
            <person name="Barry K."/>
            <person name="Bills G."/>
            <person name="Bluhm B."/>
            <person name="Cannon C."/>
            <person name="Castanera R."/>
            <person name="Culley D."/>
            <person name="Daum C."/>
            <person name="Ezra D."/>
            <person name="Gonzalez J."/>
            <person name="Henrissat B."/>
            <person name="Kuo A."/>
            <person name="Liang C."/>
            <person name="Lipzen A."/>
            <person name="Lutzoni F."/>
            <person name="Magnuson J."/>
            <person name="Mondo S."/>
            <person name="Nolan M."/>
            <person name="Ohm R."/>
            <person name="Pangilinan J."/>
            <person name="Park H.-J."/>
            <person name="Ramirez L."/>
            <person name="Alfaro M."/>
            <person name="Sun H."/>
            <person name="Tritt A."/>
            <person name="Yoshinaga Y."/>
            <person name="Zwiers L.-H."/>
            <person name="Turgeon B."/>
            <person name="Goodwin S."/>
            <person name="Spatafora J."/>
            <person name="Crous P."/>
            <person name="Grigoriev I."/>
        </authorList>
    </citation>
    <scope>NUCLEOTIDE SEQUENCE</scope>
    <source>
        <strain evidence="1">ATCC 200398</strain>
    </source>
</reference>
<organism evidence="1 2">
    <name type="scientific">Lindgomyces ingoldianus</name>
    <dbReference type="NCBI Taxonomy" id="673940"/>
    <lineage>
        <taxon>Eukaryota</taxon>
        <taxon>Fungi</taxon>
        <taxon>Dikarya</taxon>
        <taxon>Ascomycota</taxon>
        <taxon>Pezizomycotina</taxon>
        <taxon>Dothideomycetes</taxon>
        <taxon>Pleosporomycetidae</taxon>
        <taxon>Pleosporales</taxon>
        <taxon>Lindgomycetaceae</taxon>
        <taxon>Lindgomyces</taxon>
    </lineage>
</organism>
<sequence length="164" mass="17819">MGPSTSATVKSPTIASPTAAHSHPSQNSGLLALVPPKSAFIDFQPLHIVLEFQSAIDAMAFHGSCHGSIIKPMHPTWIYLPMPHGLKRVRRTERGDIAFLFESRQLAEMWEHSLLGVARLGASEDREANGESKDGLGIRARAMSLGHVARDTAKTVFVGETRKN</sequence>
<accession>A0ACB6QB91</accession>
<name>A0ACB6QB91_9PLEO</name>
<gene>
    <name evidence="1" type="ORF">BDR25DRAFT_319362</name>
</gene>
<evidence type="ECO:0000313" key="2">
    <source>
        <dbReference type="Proteomes" id="UP000799755"/>
    </source>
</evidence>
<dbReference type="EMBL" id="MU003538">
    <property type="protein sequence ID" value="KAF2464309.1"/>
    <property type="molecule type" value="Genomic_DNA"/>
</dbReference>